<evidence type="ECO:0000313" key="14">
    <source>
        <dbReference type="Proteomes" id="UP000094285"/>
    </source>
</evidence>
<protein>
    <recommendedName>
        <fullName evidence="10">E3 ubiquitin-protein ligase</fullName>
        <ecNumber evidence="10">2.3.2.27</ecNumber>
    </recommendedName>
</protein>
<dbReference type="RefSeq" id="XP_020063530.1">
    <property type="nucleotide sequence ID" value="XM_020210180.1"/>
</dbReference>
<dbReference type="Gene3D" id="1.10.10.2670">
    <property type="entry name" value="E3 ubiquitin-protein ligase"/>
    <property type="match status" value="1"/>
</dbReference>
<gene>
    <name evidence="13" type="ORF">CANTADRAFT_53234</name>
</gene>
<name>A0A1E4SFW7_9ASCO</name>
<dbReference type="InterPro" id="IPR044046">
    <property type="entry name" value="E3_ligase_UBR-like_C"/>
</dbReference>
<comment type="similarity">
    <text evidence="8 10">Belongs to the E3 ubiquitin-protein ligase UBR1-like family.</text>
</comment>
<dbReference type="InterPro" id="IPR036390">
    <property type="entry name" value="WH_DNA-bd_sf"/>
</dbReference>
<dbReference type="STRING" id="984487.A0A1E4SFW7"/>
<dbReference type="GO" id="GO:0016567">
    <property type="term" value="P:protein ubiquitination"/>
    <property type="evidence" value="ECO:0007669"/>
    <property type="project" value="UniProtKB-UniRule"/>
</dbReference>
<dbReference type="PROSITE" id="PS51157">
    <property type="entry name" value="ZF_UBR"/>
    <property type="match status" value="1"/>
</dbReference>
<dbReference type="GO" id="GO:0061630">
    <property type="term" value="F:ubiquitin protein ligase activity"/>
    <property type="evidence" value="ECO:0007669"/>
    <property type="project" value="UniProtKB-UniRule"/>
</dbReference>
<comment type="function">
    <text evidence="10">Ubiquitin ligase protein which is a component of the N-end rule pathway. Recognizes and binds to proteins bearing specific N-terminal residues that are destabilizing according to the N-end rule, leading to their ubiquitination and subsequent degradation.</text>
</comment>
<feature type="domain" description="UBR-type" evidence="12">
    <location>
        <begin position="105"/>
        <end position="178"/>
    </location>
</feature>
<evidence type="ECO:0000313" key="13">
    <source>
        <dbReference type="EMBL" id="ODV78408.1"/>
    </source>
</evidence>
<evidence type="ECO:0000256" key="9">
    <source>
        <dbReference type="PROSITE-ProRule" id="PRU00508"/>
    </source>
</evidence>
<feature type="zinc finger region" description="UBR-type" evidence="9">
    <location>
        <begin position="105"/>
        <end position="178"/>
    </location>
</feature>
<dbReference type="UniPathway" id="UPA00143"/>
<dbReference type="CDD" id="cd19672">
    <property type="entry name" value="UBR-box_UBR1_like"/>
    <property type="match status" value="1"/>
</dbReference>
<reference evidence="14" key="1">
    <citation type="submission" date="2016-05" db="EMBL/GenBank/DDBJ databases">
        <title>Comparative genomics of biotechnologically important yeasts.</title>
        <authorList>
            <consortium name="DOE Joint Genome Institute"/>
            <person name="Riley R."/>
            <person name="Haridas S."/>
            <person name="Wolfe K.H."/>
            <person name="Lopes M.R."/>
            <person name="Hittinger C.T."/>
            <person name="Goker M."/>
            <person name="Salamov A."/>
            <person name="Wisecaver J."/>
            <person name="Long T.M."/>
            <person name="Aerts A.L."/>
            <person name="Barry K."/>
            <person name="Choi C."/>
            <person name="Clum A."/>
            <person name="Coughlan A.Y."/>
            <person name="Deshpande S."/>
            <person name="Douglass A.P."/>
            <person name="Hanson S.J."/>
            <person name="Klenk H.-P."/>
            <person name="Labutti K."/>
            <person name="Lapidus A."/>
            <person name="Lindquist E."/>
            <person name="Lipzen A."/>
            <person name="Meier-Kolthoff J.P."/>
            <person name="Ohm R.A."/>
            <person name="Otillar R.P."/>
            <person name="Pangilinan J."/>
            <person name="Peng Y."/>
            <person name="Rokas A."/>
            <person name="Rosa C.A."/>
            <person name="Scheuner C."/>
            <person name="Sibirny A.A."/>
            <person name="Slot J.C."/>
            <person name="Stielow J.B."/>
            <person name="Sun H."/>
            <person name="Kurtzman C.P."/>
            <person name="Blackwell M."/>
            <person name="Grigoriev I.V."/>
            <person name="Jeffries T.W."/>
        </authorList>
    </citation>
    <scope>NUCLEOTIDE SEQUENCE [LARGE SCALE GENOMIC DNA]</scope>
    <source>
        <strain evidence="14">NRRL Y-17324</strain>
    </source>
</reference>
<comment type="pathway">
    <text evidence="2 10">Protein modification; protein ubiquitination.</text>
</comment>
<keyword evidence="5 10" id="KW-0863">Zinc-finger</keyword>
<dbReference type="Pfam" id="PF22960">
    <property type="entry name" value="WHD_UBR1"/>
    <property type="match status" value="1"/>
</dbReference>
<keyword evidence="13" id="KW-0436">Ligase</keyword>
<proteinExistence type="inferred from homology"/>
<evidence type="ECO:0000256" key="6">
    <source>
        <dbReference type="ARBA" id="ARBA00022786"/>
    </source>
</evidence>
<dbReference type="SUPFAM" id="SSF46785">
    <property type="entry name" value="Winged helix' DNA-binding domain"/>
    <property type="match status" value="1"/>
</dbReference>
<dbReference type="GeneID" id="30984316"/>
<dbReference type="GO" id="GO:0008270">
    <property type="term" value="F:zinc ion binding"/>
    <property type="evidence" value="ECO:0007669"/>
    <property type="project" value="UniProtKB-UniRule"/>
</dbReference>
<dbReference type="EC" id="2.3.2.27" evidence="10"/>
<dbReference type="InterPro" id="IPR003126">
    <property type="entry name" value="Znf_UBR"/>
</dbReference>
<evidence type="ECO:0000256" key="4">
    <source>
        <dbReference type="ARBA" id="ARBA00022723"/>
    </source>
</evidence>
<keyword evidence="4 10" id="KW-0479">Metal-binding</keyword>
<dbReference type="PANTHER" id="PTHR21497:SF24">
    <property type="entry name" value="E3 UBIQUITIN-PROTEIN LIGASE UBR1"/>
    <property type="match status" value="1"/>
</dbReference>
<evidence type="ECO:0000259" key="12">
    <source>
        <dbReference type="PROSITE" id="PS51157"/>
    </source>
</evidence>
<evidence type="ECO:0000256" key="2">
    <source>
        <dbReference type="ARBA" id="ARBA00004906"/>
    </source>
</evidence>
<evidence type="ECO:0000256" key="11">
    <source>
        <dbReference type="SAM" id="MobiDB-lite"/>
    </source>
</evidence>
<keyword evidence="14" id="KW-1185">Reference proteome</keyword>
<keyword evidence="7 10" id="KW-0862">Zinc</keyword>
<keyword evidence="3 10" id="KW-0808">Transferase</keyword>
<dbReference type="InterPro" id="IPR055194">
    <property type="entry name" value="UBR1-like_WH"/>
</dbReference>
<dbReference type="OrthoDB" id="26387at2759"/>
<dbReference type="PANTHER" id="PTHR21497">
    <property type="entry name" value="UBIQUITIN LIGASE E3 ALPHA-RELATED"/>
    <property type="match status" value="1"/>
</dbReference>
<dbReference type="Proteomes" id="UP000094285">
    <property type="component" value="Unassembled WGS sequence"/>
</dbReference>
<evidence type="ECO:0000256" key="1">
    <source>
        <dbReference type="ARBA" id="ARBA00000900"/>
    </source>
</evidence>
<comment type="catalytic activity">
    <reaction evidence="1 10">
        <text>S-ubiquitinyl-[E2 ubiquitin-conjugating enzyme]-L-cysteine + [acceptor protein]-L-lysine = [E2 ubiquitin-conjugating enzyme]-L-cysteine + N(6)-ubiquitinyl-[acceptor protein]-L-lysine.</text>
        <dbReference type="EC" id="2.3.2.27"/>
    </reaction>
</comment>
<evidence type="ECO:0000256" key="8">
    <source>
        <dbReference type="ARBA" id="ARBA00046341"/>
    </source>
</evidence>
<dbReference type="GO" id="GO:0000151">
    <property type="term" value="C:ubiquitin ligase complex"/>
    <property type="evidence" value="ECO:0007669"/>
    <property type="project" value="TreeGrafter"/>
</dbReference>
<evidence type="ECO:0000256" key="7">
    <source>
        <dbReference type="ARBA" id="ARBA00022833"/>
    </source>
</evidence>
<accession>A0A1E4SFW7</accession>
<dbReference type="Gene3D" id="2.10.110.30">
    <property type="match status" value="1"/>
</dbReference>
<dbReference type="InterPro" id="IPR042065">
    <property type="entry name" value="E3_ELL-like"/>
</dbReference>
<dbReference type="FunFam" id="2.10.110.30:FF:000002">
    <property type="entry name" value="Putative e3 ubiquitin-protein ligase ubr3"/>
    <property type="match status" value="1"/>
</dbReference>
<sequence>MSTSDADTPAQRLKRFLFLLPKTSEFDFSNNVKKELRKQLFLSSTNEGQYLDWLFPKIFKENSPKDQLFESIDEKLEWKFSEYYKYSIKDAAHQVHNHHAFHPNLACARIFRKGEPIYRCLTCGFDETCALCSDCYDPEVHKGHKVHIIICLRENGGVCDCGDPEAWLNDFDCFYRPQDQESRDNSDKLGLALPPGFADSFMRTMEIILDFVIDVLSHSDLQYEDPNETTTTKIEKNSINSTLDPQKYGFNLNETIDSTSDKFFLMVYNDQIRHYRDAVQRIHLVSRKVKQFAIMVTNKVQSYGKAKVISSKNLNLLIERQKLLSSTGLASCIRNHRDIFREDMCDEILRWLSEFTESELFKINNDIKNLFCQAFCSKWNAGLLRLKNLNDDYEYKVGTLDNLRIPKVTSKKTTSPTPSHWLFTPSKWDLPEDICNKCQYNLNIDEYDTLKSHFGSRFQYLVYFDVRFWKSIRAILHDMYSTSLITNLEYKYIISCQYVDIYPTIANMFLLMDREPEINVMCTLSTQLFTCPSNSTSIVQHGDLSRIFATIYGFLTTEEIKTPDTIQITNQILMKSLKNRRWGQIFFDVGYILSRSRDSSFILTSGIIPMSCDILSLFQGKPAIKREKESHIEFENSDYTSFFHAILVIYQFGESISQCLSNLKDFEVKKSLSKNAIIYVIRYLLQLEKLGMLEDSGTRDLDSDSSQRLEDSEILGSISTNPENRDSKVSFLHPLHSFLSWLIEVSNFDNLGQLAEVLDYATSSEFPRSGVIQSGELPNPLTTIFDYPIRTIVLMSQIKSGFWVRNGFSIRNQLQLYRNSGLRENGYMRDLFMTQVFINSNSPNLTCFLIFSRWLLMDGWITEKTKSLENACPYDAKTLPYIVEECINFFINILTEHLYLQGFKEMKIKEIRIKNEILHNLCFEPMNYTKLCSQIPDHITSDKRFDLILEEVTTFKAPQTANDIGIYQLKDEYVEQINPYYFNYSTNTKDDAIKFIKDQIHKTTKRPMNDIVIEPKKVQIQNLGIYRYIGNFSVSAYFSDFIIRTLRFVIREGLDALENLLETLLHLIHLCSLEQLIDSNRYGSFYDRFVNISDHYGCSVAFLLYQILLDEKFKSHHAKVRAIYRVFEEKYQNLADILNDQVVGFDCMLLDFNASTTKDLIEEENKKRLVQERKKKLMAKFKKQQSLFMKNFKCESDIEMEDNERDKGEGTYLNSSEDDGDQELWKFPEPHCILCQNTSEDSGPFGIISYISKSSEFRTVPFDDRYWFLKAFSDGPNLDNNEDELEVAMDTDHHNCQAHHEATCGTRGDHMVTTANYETFMTNIKQNNVIGPGFKSRGNVDSKLVSLSCGHGMHFQCYMNFLISNKNKLNQITRNAPENIDHKEFLCPLCKSINNMFIPIMWSYNNRKLEDFLSPTIDNRGQGVLNPFEFLSSDQIYNREWYQEFTNAADNDIEALSIVSPSSKEMIAPNPASELTLVQQQFRILLSNMFQTISFFSFPQVLKADSTYFLTNTIKSVEISLRGVSSKSSLIINQLSNNSLTNMRILCEFRNTSVLMKIKDWIHLPIRKGDAYTKMLSTLFSLAKGTMSDTILEGDFFEILVNSLPIKSMGFSFNAILSTCFMGHILQVFNTLVGELSGHNYYMSEDFSVYDVPIISGLSKEIKQNILELFSRFTNGDATSIPNNERLGDVLSSMLIKACTPFLRRAAILLVVLCAKFDLSEYENFRIEELEADRLCSFLNLNSISQYLSKFVNLDDSTTYEYSTLSDFLIHIKTRSSSADQLEMRKQLEYPGIIKLVALPERLDLFFSNYYYSDMYNSPHVTIEDPAICLFCAEVVDAQKAAIGCEEGQCTTHFLRECANEIGIFLLAKDRSLLLLHKNGGSFQHAPFLDHHGELPGETRKSKPLYLMKLRYDDFIRNFWLQHNIPNFIARSLDGVLDGGGWDTL</sequence>
<dbReference type="GO" id="GO:0071596">
    <property type="term" value="P:ubiquitin-dependent protein catabolic process via the N-end rule pathway"/>
    <property type="evidence" value="ECO:0007669"/>
    <property type="project" value="UniProtKB-UniRule"/>
</dbReference>
<feature type="region of interest" description="Disordered" evidence="11">
    <location>
        <begin position="1199"/>
        <end position="1220"/>
    </location>
</feature>
<organism evidence="13 14">
    <name type="scientific">Suhomyces tanzawaensis NRRL Y-17324</name>
    <dbReference type="NCBI Taxonomy" id="984487"/>
    <lineage>
        <taxon>Eukaryota</taxon>
        <taxon>Fungi</taxon>
        <taxon>Dikarya</taxon>
        <taxon>Ascomycota</taxon>
        <taxon>Saccharomycotina</taxon>
        <taxon>Pichiomycetes</taxon>
        <taxon>Debaryomycetaceae</taxon>
        <taxon>Suhomyces</taxon>
    </lineage>
</organism>
<dbReference type="SMART" id="SM00396">
    <property type="entry name" value="ZnF_UBR1"/>
    <property type="match status" value="1"/>
</dbReference>
<dbReference type="GO" id="GO:0005737">
    <property type="term" value="C:cytoplasm"/>
    <property type="evidence" value="ECO:0007669"/>
    <property type="project" value="TreeGrafter"/>
</dbReference>
<evidence type="ECO:0000256" key="10">
    <source>
        <dbReference type="RuleBase" id="RU366018"/>
    </source>
</evidence>
<dbReference type="Pfam" id="PF02207">
    <property type="entry name" value="zf-UBR"/>
    <property type="match status" value="1"/>
</dbReference>
<dbReference type="EMBL" id="KV453913">
    <property type="protein sequence ID" value="ODV78408.1"/>
    <property type="molecule type" value="Genomic_DNA"/>
</dbReference>
<dbReference type="GO" id="GO:0016874">
    <property type="term" value="F:ligase activity"/>
    <property type="evidence" value="ECO:0007669"/>
    <property type="project" value="UniProtKB-KW"/>
</dbReference>
<dbReference type="InterPro" id="IPR039164">
    <property type="entry name" value="UBR1-like"/>
</dbReference>
<evidence type="ECO:0000256" key="3">
    <source>
        <dbReference type="ARBA" id="ARBA00022679"/>
    </source>
</evidence>
<dbReference type="Pfam" id="PF18995">
    <property type="entry name" value="PRT6_C"/>
    <property type="match status" value="1"/>
</dbReference>
<evidence type="ECO:0000256" key="5">
    <source>
        <dbReference type="ARBA" id="ARBA00022771"/>
    </source>
</evidence>
<keyword evidence="6 10" id="KW-0833">Ubl conjugation pathway</keyword>